<dbReference type="InterPro" id="IPR007165">
    <property type="entry name" value="Phage_holin_4_2"/>
</dbReference>
<keyword evidence="1" id="KW-1133">Transmembrane helix</keyword>
<evidence type="ECO:0008006" key="4">
    <source>
        <dbReference type="Google" id="ProtNLM"/>
    </source>
</evidence>
<reference evidence="2 3" key="1">
    <citation type="journal article" date="2017" name="Front. Microbiol.">
        <title>Genomic Characterization of Dairy Associated Leuconostoc Species and Diversity of Leuconostocs in Undefined Mixed Mesophilic Starter Cultures.</title>
        <authorList>
            <person name="Frantzen C.A."/>
            <person name="Kot W."/>
            <person name="Pedersen T.B."/>
            <person name="Ardo Y.M."/>
            <person name="Broadbent J.R."/>
            <person name="Neve H."/>
            <person name="Hansen L.H."/>
            <person name="Dal Bello F."/>
            <person name="Ostlie H.M."/>
            <person name="Kleppen H.P."/>
            <person name="Vogensen F.K."/>
            <person name="Holo H."/>
        </authorList>
    </citation>
    <scope>NUCLEOTIDE SEQUENCE [LARGE SCALE GENOMIC DNA]</scope>
    <source>
        <strain evidence="2 3">LMGCF08</strain>
    </source>
</reference>
<dbReference type="AlphaFoldDB" id="A0A1X0VFH9"/>
<organism evidence="2 3">
    <name type="scientific">Leuconostoc pseudomesenteroides</name>
    <dbReference type="NCBI Taxonomy" id="33968"/>
    <lineage>
        <taxon>Bacteria</taxon>
        <taxon>Bacillati</taxon>
        <taxon>Bacillota</taxon>
        <taxon>Bacilli</taxon>
        <taxon>Lactobacillales</taxon>
        <taxon>Lactobacillaceae</taxon>
        <taxon>Leuconostoc</taxon>
    </lineage>
</organism>
<dbReference type="EMBL" id="MPLS01000005">
    <property type="protein sequence ID" value="ORI98336.1"/>
    <property type="molecule type" value="Genomic_DNA"/>
</dbReference>
<feature type="transmembrane region" description="Helical" evidence="1">
    <location>
        <begin position="87"/>
        <end position="107"/>
    </location>
</feature>
<comment type="caution">
    <text evidence="2">The sequence shown here is derived from an EMBL/GenBank/DDBJ whole genome shotgun (WGS) entry which is preliminary data.</text>
</comment>
<evidence type="ECO:0000313" key="3">
    <source>
        <dbReference type="Proteomes" id="UP000192288"/>
    </source>
</evidence>
<dbReference type="Proteomes" id="UP000192288">
    <property type="component" value="Unassembled WGS sequence"/>
</dbReference>
<dbReference type="eggNOG" id="COG1950">
    <property type="taxonomic scope" value="Bacteria"/>
</dbReference>
<evidence type="ECO:0000313" key="2">
    <source>
        <dbReference type="EMBL" id="ORI98336.1"/>
    </source>
</evidence>
<evidence type="ECO:0000256" key="1">
    <source>
        <dbReference type="SAM" id="Phobius"/>
    </source>
</evidence>
<protein>
    <recommendedName>
        <fullName evidence="4">Phage holin family protein</fullName>
    </recommendedName>
</protein>
<dbReference type="PANTHER" id="PTHR37309:SF1">
    <property type="entry name" value="SLR0284 PROTEIN"/>
    <property type="match status" value="1"/>
</dbReference>
<proteinExistence type="predicted"/>
<dbReference type="Pfam" id="PF04020">
    <property type="entry name" value="Phage_holin_4_2"/>
    <property type="match status" value="1"/>
</dbReference>
<sequence>MRFIVRLATNMLSFLVLSMIFTSGFRVDNWVSALFAAFVLSILNAIIKPILTVLTLPLTIITFGFFAIVVNAFLLEITADVVGGFEFTSFGWAMLIAFILSIINTILTNDLHVQVERN</sequence>
<keyword evidence="1" id="KW-0812">Transmembrane</keyword>
<dbReference type="STRING" id="33968.BMS77_03865"/>
<feature type="transmembrane region" description="Helical" evidence="1">
    <location>
        <begin position="54"/>
        <end position="75"/>
    </location>
</feature>
<gene>
    <name evidence="2" type="ORF">BMR96_02320</name>
</gene>
<dbReference type="RefSeq" id="WP_004913287.1">
    <property type="nucleotide sequence ID" value="NZ_MPLS01000005.1"/>
</dbReference>
<name>A0A1X0VFH9_LEUPS</name>
<dbReference type="PANTHER" id="PTHR37309">
    <property type="entry name" value="SLR0284 PROTEIN"/>
    <property type="match status" value="1"/>
</dbReference>
<feature type="transmembrane region" description="Helical" evidence="1">
    <location>
        <begin position="30"/>
        <end position="47"/>
    </location>
</feature>
<keyword evidence="1" id="KW-0472">Membrane</keyword>
<accession>A0A1X0VFH9</accession>
<feature type="transmembrane region" description="Helical" evidence="1">
    <location>
        <begin position="7"/>
        <end position="24"/>
    </location>
</feature>